<sequence>MDPVVAVRYVKSEAFRGGLDEKIYERTLRFSKKAHKLKVLLTYLKRVHFDTKWKGKILMMIQSHPLLAAPLAVGDTIGFFSSSAPATVTAKNRFFRGVEFLQRKGFKLVSGKLTGKTDFYRSGTIKERAQEFNELVYNPDITCIMSTIGGDNSNSLLPFLDYDAIIANPKIIIGYSDTTALLAGIYAKTGLITFYGPALIPSFGEHPPLVDITYESFIKILTRKQSGIYTYTLPEKWSDESINWNENKILRPKKLYKNNCAFYGSGKVEGRVIGGNLNTLTGIWGSEWMPEIRNGDILFIEDSRKSIATVERLFSMLKLNRVFDKVSAIILGKHELFDCAGSKRRPYEVLTEVLDGKQIPVLDGFDCSHTHPMLTLPLGVKLAIDFDNKNISITEQYLSTEK</sequence>
<dbReference type="FunFam" id="3.50.30.60:FF:000002">
    <property type="entry name" value="Microcin immunity protein MccF"/>
    <property type="match status" value="1"/>
</dbReference>
<feature type="domain" description="LD-carboxypeptidase C-terminal" evidence="4">
    <location>
        <begin position="269"/>
        <end position="383"/>
    </location>
</feature>
<dbReference type="EMBL" id="JN935898">
    <property type="protein sequence ID" value="AFC60858.1"/>
    <property type="molecule type" value="Genomic_DNA"/>
</dbReference>
<dbReference type="PANTHER" id="PTHR30237:SF5">
    <property type="entry name" value="CARBOXYPEPTIDASE VC_A0337-RELATED"/>
    <property type="match status" value="1"/>
</dbReference>
<dbReference type="InterPro" id="IPR029062">
    <property type="entry name" value="Class_I_gatase-like"/>
</dbReference>
<dbReference type="InterPro" id="IPR027478">
    <property type="entry name" value="LdcA_N"/>
</dbReference>
<accession>H9AXU3</accession>
<proteinExistence type="inferred from homology"/>
<name>H9AXU3_ECOLX</name>
<dbReference type="CDD" id="cd07062">
    <property type="entry name" value="Peptidase_S66_mccF_like"/>
    <property type="match status" value="1"/>
</dbReference>
<dbReference type="Gene3D" id="3.50.30.60">
    <property type="entry name" value="LD-carboxypeptidase A C-terminal domain-like"/>
    <property type="match status" value="1"/>
</dbReference>
<evidence type="ECO:0000256" key="2">
    <source>
        <dbReference type="ARBA" id="ARBA00022801"/>
    </source>
</evidence>
<protein>
    <submittedName>
        <fullName evidence="5">Microcin C7 immunity protein MccF</fullName>
    </submittedName>
</protein>
<reference evidence="5" key="1">
    <citation type="journal article" date="2012" name="Plasmid">
        <title>Expansion of the IncX plasmid family for improved identification and typing of novel plasmids in drug-resistant Enterobacteriaceae.</title>
        <authorList>
            <person name="Johnson T.J."/>
            <person name="Bielak E.M."/>
            <person name="Fortini D."/>
            <person name="Hansen L.H."/>
            <person name="Hasman H."/>
            <person name="Debroy C."/>
            <person name="Nolan L.K."/>
            <person name="Carattoli A."/>
        </authorList>
    </citation>
    <scope>NUCLEOTIDE SEQUENCE</scope>
    <source>
        <strain evidence="5">RPEC180</strain>
        <plasmid evidence="5">pRPEC180_47</plasmid>
    </source>
</reference>
<dbReference type="Gene3D" id="3.40.50.10740">
    <property type="entry name" value="Class I glutamine amidotransferase-like"/>
    <property type="match status" value="1"/>
</dbReference>
<dbReference type="InterPro" id="IPR027461">
    <property type="entry name" value="Carboxypeptidase_A_C_sf"/>
</dbReference>
<keyword evidence="2" id="KW-0378">Hydrolase</keyword>
<organism evidence="5">
    <name type="scientific">Escherichia coli</name>
    <dbReference type="NCBI Taxonomy" id="562"/>
    <lineage>
        <taxon>Bacteria</taxon>
        <taxon>Pseudomonadati</taxon>
        <taxon>Pseudomonadota</taxon>
        <taxon>Gammaproteobacteria</taxon>
        <taxon>Enterobacterales</taxon>
        <taxon>Enterobacteriaceae</taxon>
        <taxon>Escherichia</taxon>
    </lineage>
</organism>
<feature type="domain" description="LD-carboxypeptidase N-terminal" evidence="3">
    <location>
        <begin position="77"/>
        <end position="196"/>
    </location>
</feature>
<dbReference type="InterPro" id="IPR003507">
    <property type="entry name" value="S66_fam"/>
</dbReference>
<evidence type="ECO:0000259" key="4">
    <source>
        <dbReference type="Pfam" id="PF17676"/>
    </source>
</evidence>
<dbReference type="FunFam" id="3.40.50.10740:FF:000002">
    <property type="entry name" value="Microcin immunity protein MccF"/>
    <property type="match status" value="1"/>
</dbReference>
<dbReference type="InterPro" id="IPR040921">
    <property type="entry name" value="Peptidase_S66C"/>
</dbReference>
<evidence type="ECO:0000313" key="5">
    <source>
        <dbReference type="EMBL" id="AFC60858.1"/>
    </source>
</evidence>
<evidence type="ECO:0000256" key="1">
    <source>
        <dbReference type="ARBA" id="ARBA00010233"/>
    </source>
</evidence>
<dbReference type="MEROPS" id="S66.003"/>
<dbReference type="InterPro" id="IPR040449">
    <property type="entry name" value="Peptidase_S66_N"/>
</dbReference>
<dbReference type="SUPFAM" id="SSF141986">
    <property type="entry name" value="LD-carboxypeptidase A C-terminal domain-like"/>
    <property type="match status" value="1"/>
</dbReference>
<geneLocation type="plasmid" evidence="5">
    <name>pRPEC180_47</name>
</geneLocation>
<dbReference type="GO" id="GO:0016787">
    <property type="term" value="F:hydrolase activity"/>
    <property type="evidence" value="ECO:0007669"/>
    <property type="project" value="UniProtKB-KW"/>
</dbReference>
<dbReference type="AlphaFoldDB" id="H9AXU3"/>
<dbReference type="Pfam" id="PF02016">
    <property type="entry name" value="Peptidase_S66"/>
    <property type="match status" value="1"/>
</dbReference>
<dbReference type="Pfam" id="PF17676">
    <property type="entry name" value="Peptidase_S66C"/>
    <property type="match status" value="1"/>
</dbReference>
<evidence type="ECO:0000259" key="3">
    <source>
        <dbReference type="Pfam" id="PF02016"/>
    </source>
</evidence>
<keyword evidence="5" id="KW-0614">Plasmid</keyword>
<comment type="similarity">
    <text evidence="1">Belongs to the peptidase S66 family.</text>
</comment>
<dbReference type="PANTHER" id="PTHR30237">
    <property type="entry name" value="MURAMOYLTETRAPEPTIDE CARBOXYPEPTIDASE"/>
    <property type="match status" value="1"/>
</dbReference>
<dbReference type="SUPFAM" id="SSF52317">
    <property type="entry name" value="Class I glutamine amidotransferase-like"/>
    <property type="match status" value="1"/>
</dbReference>
<gene>
    <name evidence="5" type="primary">mccF</name>
    <name evidence="5" type="ORF">rpec180_14</name>
</gene>